<dbReference type="KEGG" id="abi:Aboo_1312"/>
<dbReference type="AlphaFoldDB" id="D3TAJ1"/>
<organism evidence="6 7">
    <name type="scientific">Aciduliprofundum boonei (strain DSM 19572 / T469)</name>
    <dbReference type="NCBI Taxonomy" id="439481"/>
    <lineage>
        <taxon>Archaea</taxon>
        <taxon>Methanobacteriati</taxon>
        <taxon>Thermoplasmatota</taxon>
        <taxon>DHVE2 group</taxon>
        <taxon>Candidatus Aciduliprofundum</taxon>
    </lineage>
</organism>
<dbReference type="EMBL" id="CP001941">
    <property type="protein sequence ID" value="ADD09120.1"/>
    <property type="molecule type" value="Genomic_DNA"/>
</dbReference>
<dbReference type="InterPro" id="IPR023657">
    <property type="entry name" value="Ribosomal_eL40_arc"/>
</dbReference>
<dbReference type="InterPro" id="IPR011332">
    <property type="entry name" value="Ribosomal_zn-bd"/>
</dbReference>
<dbReference type="HOGENOM" id="CLU_205640_0_0_2"/>
<comment type="similarity">
    <text evidence="3">Belongs to the eukaryotic ribosomal protein eL40 family.</text>
</comment>
<dbReference type="PANTHER" id="PTHR39649:SF1">
    <property type="entry name" value="LARGE RIBOSOMAL SUBUNIT PROTEIN EL40"/>
    <property type="match status" value="1"/>
</dbReference>
<dbReference type="GeneID" id="31781096"/>
<dbReference type="RefSeq" id="WP_012997391.1">
    <property type="nucleotide sequence ID" value="NC_013926.1"/>
</dbReference>
<keyword evidence="1 3" id="KW-0689">Ribosomal protein</keyword>
<dbReference type="GO" id="GO:0005840">
    <property type="term" value="C:ribosome"/>
    <property type="evidence" value="ECO:0007669"/>
    <property type="project" value="UniProtKB-KW"/>
</dbReference>
<dbReference type="OrthoDB" id="45138at2157"/>
<evidence type="ECO:0000313" key="6">
    <source>
        <dbReference type="EMBL" id="ADD09120.1"/>
    </source>
</evidence>
<evidence type="ECO:0000256" key="4">
    <source>
        <dbReference type="SAM" id="MobiDB-lite"/>
    </source>
</evidence>
<keyword evidence="7" id="KW-1185">Reference proteome</keyword>
<dbReference type="InterPro" id="IPR001975">
    <property type="entry name" value="Ribosomal_eL40_dom"/>
</dbReference>
<proteinExistence type="inferred from homology"/>
<dbReference type="NCBIfam" id="NF003161">
    <property type="entry name" value="PRK04136.1"/>
    <property type="match status" value="1"/>
</dbReference>
<sequence length="49" mass="5679">MTFQEAVNRLLNKKICMKCHARNPPNATRCRRCGSHDLRPKAKERRGGK</sequence>
<dbReference type="HAMAP" id="MF_00788">
    <property type="entry name" value="Ribosomal_eL40"/>
    <property type="match status" value="1"/>
</dbReference>
<evidence type="ECO:0000256" key="1">
    <source>
        <dbReference type="ARBA" id="ARBA00022980"/>
    </source>
</evidence>
<dbReference type="SUPFAM" id="SSF57829">
    <property type="entry name" value="Zn-binding ribosomal proteins"/>
    <property type="match status" value="1"/>
</dbReference>
<dbReference type="PANTHER" id="PTHR39649">
    <property type="entry name" value="50S RIBOSOMAL PROTEIN L40E"/>
    <property type="match status" value="1"/>
</dbReference>
<feature type="region of interest" description="Disordered" evidence="4">
    <location>
        <begin position="30"/>
        <end position="49"/>
    </location>
</feature>
<dbReference type="InterPro" id="IPR038587">
    <property type="entry name" value="Ribosomal_eL40_sf"/>
</dbReference>
<feature type="compositionally biased region" description="Basic and acidic residues" evidence="4">
    <location>
        <begin position="34"/>
        <end position="49"/>
    </location>
</feature>
<feature type="domain" description="Large ribosomal subunit protein eL40" evidence="5">
    <location>
        <begin position="2"/>
        <end position="45"/>
    </location>
</feature>
<dbReference type="Proteomes" id="UP000001400">
    <property type="component" value="Chromosome"/>
</dbReference>
<keyword evidence="2 3" id="KW-0687">Ribonucleoprotein</keyword>
<dbReference type="Pfam" id="PF01020">
    <property type="entry name" value="Ribosomal_L40e"/>
    <property type="match status" value="1"/>
</dbReference>
<dbReference type="GO" id="GO:1990904">
    <property type="term" value="C:ribonucleoprotein complex"/>
    <property type="evidence" value="ECO:0007669"/>
    <property type="project" value="UniProtKB-KW"/>
</dbReference>
<gene>
    <name evidence="3" type="primary">rpl40e</name>
    <name evidence="6" type="ordered locus">Aboo_1312</name>
</gene>
<evidence type="ECO:0000256" key="3">
    <source>
        <dbReference type="HAMAP-Rule" id="MF_00788"/>
    </source>
</evidence>
<dbReference type="Gene3D" id="4.10.1060.50">
    <property type="match status" value="1"/>
</dbReference>
<evidence type="ECO:0000259" key="5">
    <source>
        <dbReference type="SMART" id="SM01377"/>
    </source>
</evidence>
<accession>D3TAJ1</accession>
<evidence type="ECO:0000256" key="2">
    <source>
        <dbReference type="ARBA" id="ARBA00023274"/>
    </source>
</evidence>
<name>D3TAJ1_ACIB4</name>
<dbReference type="GO" id="GO:0003735">
    <property type="term" value="F:structural constituent of ribosome"/>
    <property type="evidence" value="ECO:0007669"/>
    <property type="project" value="InterPro"/>
</dbReference>
<dbReference type="SMART" id="SM01377">
    <property type="entry name" value="Ribosomal_L40e"/>
    <property type="match status" value="1"/>
</dbReference>
<evidence type="ECO:0000313" key="7">
    <source>
        <dbReference type="Proteomes" id="UP000001400"/>
    </source>
</evidence>
<reference evidence="6" key="1">
    <citation type="submission" date="2010-02" db="EMBL/GenBank/DDBJ databases">
        <title>Complete sequence of Aciduliprofundum boonei T469.</title>
        <authorList>
            <consortium name="US DOE Joint Genome Institute"/>
            <person name="Lucas S."/>
            <person name="Copeland A."/>
            <person name="Lapidus A."/>
            <person name="Cheng J.-F."/>
            <person name="Bruce D."/>
            <person name="Goodwin L."/>
            <person name="Pitluck S."/>
            <person name="Saunders E."/>
            <person name="Detter J.C."/>
            <person name="Han C."/>
            <person name="Tapia R."/>
            <person name="Land M."/>
            <person name="Hauser L."/>
            <person name="Kyrpides N."/>
            <person name="Mikhailova N."/>
            <person name="Flores G."/>
            <person name="Reysenbach A.-L."/>
            <person name="Woyke T."/>
        </authorList>
    </citation>
    <scope>NUCLEOTIDE SEQUENCE</scope>
    <source>
        <strain evidence="6">T469</strain>
    </source>
</reference>
<protein>
    <recommendedName>
        <fullName evidence="3">Large ribosomal subunit protein eL40</fullName>
    </recommendedName>
</protein>
<dbReference type="GO" id="GO:0006412">
    <property type="term" value="P:translation"/>
    <property type="evidence" value="ECO:0007669"/>
    <property type="project" value="UniProtKB-UniRule"/>
</dbReference>